<evidence type="ECO:0008006" key="3">
    <source>
        <dbReference type="Google" id="ProtNLM"/>
    </source>
</evidence>
<keyword evidence="2" id="KW-1185">Reference proteome</keyword>
<evidence type="ECO:0000313" key="2">
    <source>
        <dbReference type="Proteomes" id="UP000295122"/>
    </source>
</evidence>
<dbReference type="OrthoDB" id="7993506at2"/>
<gene>
    <name evidence="1" type="ORF">EV668_1484</name>
</gene>
<reference evidence="1 2" key="1">
    <citation type="submission" date="2019-03" db="EMBL/GenBank/DDBJ databases">
        <title>Genomic Encyclopedia of Type Strains, Phase IV (KMG-IV): sequencing the most valuable type-strain genomes for metagenomic binning, comparative biology and taxonomic classification.</title>
        <authorList>
            <person name="Goeker M."/>
        </authorList>
    </citation>
    <scope>NUCLEOTIDE SEQUENCE [LARGE SCALE GENOMIC DNA]</scope>
    <source>
        <strain evidence="1 2">DSM 25903</strain>
    </source>
</reference>
<sequence>MAQIKPLSGRNLEVRRKNGAAWDLVCVASTKRLQKTNEFDDASVIDCDNPQAVPVRRSVKKMTAWTINISGTTGGSQMITLDADCDSETPITYRFVKVASLADGGGHWEGDVWFENLEFSTEENGIVKFTGQLRGEGPLDWTPVTP</sequence>
<accession>A0A4R7C6J9</accession>
<proteinExistence type="predicted"/>
<comment type="caution">
    <text evidence="1">The sequence shown here is derived from an EMBL/GenBank/DDBJ whole genome shotgun (WGS) entry which is preliminary data.</text>
</comment>
<dbReference type="RefSeq" id="WP_133769122.1">
    <property type="nucleotide sequence ID" value="NZ_SNZR01000011.1"/>
</dbReference>
<evidence type="ECO:0000313" key="1">
    <source>
        <dbReference type="EMBL" id="TDR94204.1"/>
    </source>
</evidence>
<organism evidence="1 2">
    <name type="scientific">Enterovirga rhinocerotis</name>
    <dbReference type="NCBI Taxonomy" id="1339210"/>
    <lineage>
        <taxon>Bacteria</taxon>
        <taxon>Pseudomonadati</taxon>
        <taxon>Pseudomonadota</taxon>
        <taxon>Alphaproteobacteria</taxon>
        <taxon>Hyphomicrobiales</taxon>
        <taxon>Methylobacteriaceae</taxon>
        <taxon>Enterovirga</taxon>
    </lineage>
</organism>
<dbReference type="EMBL" id="SNZR01000011">
    <property type="protein sequence ID" value="TDR94204.1"/>
    <property type="molecule type" value="Genomic_DNA"/>
</dbReference>
<protein>
    <recommendedName>
        <fullName evidence="3">Phage tail tube protein</fullName>
    </recommendedName>
</protein>
<dbReference type="Proteomes" id="UP000295122">
    <property type="component" value="Unassembled WGS sequence"/>
</dbReference>
<name>A0A4R7C6J9_9HYPH</name>
<dbReference type="AlphaFoldDB" id="A0A4R7C6J9"/>